<comment type="caution">
    <text evidence="8">The sequence shown here is derived from an EMBL/GenBank/DDBJ whole genome shotgun (WGS) entry which is preliminary data.</text>
</comment>
<comment type="subcellular location">
    <subcellularLocation>
        <location evidence="1 6">Cell membrane</location>
        <topology evidence="1 6">Multi-pass membrane protein</topology>
    </subcellularLocation>
</comment>
<dbReference type="InterPro" id="IPR052536">
    <property type="entry name" value="ABC-4_Integral_Memb_Prot"/>
</dbReference>
<evidence type="ECO:0000256" key="2">
    <source>
        <dbReference type="ARBA" id="ARBA00022475"/>
    </source>
</evidence>
<keyword evidence="6" id="KW-0813">Transport</keyword>
<reference evidence="8 9" key="1">
    <citation type="submission" date="2016-10" db="EMBL/GenBank/DDBJ databases">
        <title>Comparative genomics of Bacillus thuringiensis reveals a path to pathogens against multiple invertebrate hosts.</title>
        <authorList>
            <person name="Zheng J."/>
            <person name="Gao Q."/>
            <person name="Liu H."/>
            <person name="Peng D."/>
            <person name="Ruan L."/>
            <person name="Sun M."/>
        </authorList>
    </citation>
    <scope>NUCLEOTIDE SEQUENCE [LARGE SCALE GENOMIC DNA]</scope>
    <source>
        <strain evidence="8">BGSC 4BX1</strain>
    </source>
</reference>
<dbReference type="PANTHER" id="PTHR46795">
    <property type="entry name" value="ABC TRANSPORTER PERMEASE-RELATED-RELATED"/>
    <property type="match status" value="1"/>
</dbReference>
<evidence type="ECO:0000313" key="9">
    <source>
        <dbReference type="Proteomes" id="UP000195089"/>
    </source>
</evidence>
<feature type="transmembrane region" description="Helical" evidence="6">
    <location>
        <begin position="61"/>
        <end position="85"/>
    </location>
</feature>
<dbReference type="InterPro" id="IPR003838">
    <property type="entry name" value="ABC3_permease_C"/>
</dbReference>
<feature type="transmembrane region" description="Helical" evidence="6">
    <location>
        <begin position="627"/>
        <end position="649"/>
    </location>
</feature>
<dbReference type="EMBL" id="NFDL01000120">
    <property type="protein sequence ID" value="OTY34944.1"/>
    <property type="molecule type" value="Genomic_DNA"/>
</dbReference>
<keyword evidence="2 6" id="KW-1003">Cell membrane</keyword>
<dbReference type="RefSeq" id="WP_088120690.1">
    <property type="nucleotide sequence ID" value="NZ_NFDL01000120.1"/>
</dbReference>
<dbReference type="GO" id="GO:0005886">
    <property type="term" value="C:plasma membrane"/>
    <property type="evidence" value="ECO:0007669"/>
    <property type="project" value="UniProtKB-SubCell"/>
</dbReference>
<feature type="transmembrane region" description="Helical" evidence="6">
    <location>
        <begin position="18"/>
        <end position="41"/>
    </location>
</feature>
<organism evidence="8 9">
    <name type="scientific">Bacillus thuringiensis serovar pingluonsis</name>
    <dbReference type="NCBI Taxonomy" id="180881"/>
    <lineage>
        <taxon>Bacteria</taxon>
        <taxon>Bacillati</taxon>
        <taxon>Bacillota</taxon>
        <taxon>Bacilli</taxon>
        <taxon>Bacillales</taxon>
        <taxon>Bacillaceae</taxon>
        <taxon>Bacillus</taxon>
        <taxon>Bacillus cereus group</taxon>
    </lineage>
</organism>
<evidence type="ECO:0000256" key="3">
    <source>
        <dbReference type="ARBA" id="ARBA00022692"/>
    </source>
</evidence>
<evidence type="ECO:0000256" key="5">
    <source>
        <dbReference type="ARBA" id="ARBA00023136"/>
    </source>
</evidence>
<evidence type="ECO:0000256" key="6">
    <source>
        <dbReference type="PIRNR" id="PIRNR018968"/>
    </source>
</evidence>
<dbReference type="AlphaFoldDB" id="A0A243AXQ4"/>
<evidence type="ECO:0000256" key="1">
    <source>
        <dbReference type="ARBA" id="ARBA00004651"/>
    </source>
</evidence>
<gene>
    <name evidence="8" type="ORF">BK742_27190</name>
</gene>
<name>A0A243AXQ4_BACTU</name>
<dbReference type="PANTHER" id="PTHR46795:SF2">
    <property type="entry name" value="ABC TRANSPORTER, PERMEASE PROTEIN"/>
    <property type="match status" value="1"/>
</dbReference>
<dbReference type="Pfam" id="PF02687">
    <property type="entry name" value="FtsX"/>
    <property type="match status" value="1"/>
</dbReference>
<feature type="transmembrane region" description="Helical" evidence="6">
    <location>
        <begin position="154"/>
        <end position="177"/>
    </location>
</feature>
<feature type="transmembrane region" description="Helical" evidence="6">
    <location>
        <begin position="539"/>
        <end position="559"/>
    </location>
</feature>
<evidence type="ECO:0000259" key="7">
    <source>
        <dbReference type="Pfam" id="PF02687"/>
    </source>
</evidence>
<feature type="transmembrane region" description="Helical" evidence="6">
    <location>
        <begin position="237"/>
        <end position="264"/>
    </location>
</feature>
<evidence type="ECO:0000313" key="8">
    <source>
        <dbReference type="EMBL" id="OTY34944.1"/>
    </source>
</evidence>
<feature type="transmembrane region" description="Helical" evidence="6">
    <location>
        <begin position="293"/>
        <end position="314"/>
    </location>
</feature>
<sequence length="659" mass="76141">MTFWQFAFKNVSRNSKAYFAYFVSSAFSIMVFFSFTVYAYHPRLQIMNKLHEQDPLMNLAGMAQFVIVLFSFFFLLYSIGTFLNVRKQQFGVLTVLGISQKQLKRLLFTENMIIGMLAIFAGIQGGLVFSNFFLLVTSKLTSAKGLYLYWPTEAIIVTTVTFIILFFIVSTFTPMFIRTRKTTRLLKNNKKEKSEKRPSILISLFALICLGLCYYIAGYPQGYITEKNAQNGSVFLIMLSILPLVVVGTYLFFSQTFLLFIFILKKRRKFYMKQINMLWISDLASRTRSNINVLFIVSMLSALAFTIIIGLFAINNNTKAMILERRPFPFTYTSTGENSIEQKHIATIETELTNANFQYNKHKSILLKDTALKEDIALMKMSDYNTLAKQLRRPEINLDSTQVYIISRYSPELLNLVSNPFAKQNTITIESNKKEFHIKGFINKSIEPAFAFPYLMVVQDDVFNNMIPHIETTIVYNYFVENWENAIAPTKNILKHIRNDTDNFYEAHKDAEGNFQPPFHIYTAADDLKYSKGSSIATFFIWAFLGFIFFIGAASVLYFRMYNDLTNEKQKYITITKLGLTESEMFRSATIQLGILFFVPYIVAGIHTLFAVKFLQSILAFSLLKELLIVLTFFGIIEIIFFFLIRSLYINKLSQHIKI</sequence>
<keyword evidence="5 6" id="KW-0472">Membrane</keyword>
<dbReference type="Proteomes" id="UP000195089">
    <property type="component" value="Unassembled WGS sequence"/>
</dbReference>
<evidence type="ECO:0000256" key="4">
    <source>
        <dbReference type="ARBA" id="ARBA00022989"/>
    </source>
</evidence>
<dbReference type="PIRSF" id="PIRSF018968">
    <property type="entry name" value="ABC_permease_BceB"/>
    <property type="match status" value="1"/>
</dbReference>
<comment type="similarity">
    <text evidence="6">Belongs to the ABC-4 integral membrane protein family.</text>
</comment>
<keyword evidence="4 6" id="KW-1133">Transmembrane helix</keyword>
<proteinExistence type="inferred from homology"/>
<accession>A0A243AXQ4</accession>
<feature type="transmembrane region" description="Helical" evidence="6">
    <location>
        <begin position="106"/>
        <end position="134"/>
    </location>
</feature>
<dbReference type="GO" id="GO:0055085">
    <property type="term" value="P:transmembrane transport"/>
    <property type="evidence" value="ECO:0007669"/>
    <property type="project" value="UniProtKB-UniRule"/>
</dbReference>
<feature type="domain" description="ABC3 transporter permease C-terminal" evidence="7">
    <location>
        <begin position="65"/>
        <end position="178"/>
    </location>
</feature>
<protein>
    <submittedName>
        <fullName evidence="8">ABC transporter permease</fullName>
    </submittedName>
</protein>
<feature type="transmembrane region" description="Helical" evidence="6">
    <location>
        <begin position="593"/>
        <end position="615"/>
    </location>
</feature>
<keyword evidence="3 6" id="KW-0812">Transmembrane</keyword>
<dbReference type="InterPro" id="IPR027022">
    <property type="entry name" value="ABC_permease_BceB-typ"/>
</dbReference>
<feature type="transmembrane region" description="Helical" evidence="6">
    <location>
        <begin position="198"/>
        <end position="217"/>
    </location>
</feature>